<organism evidence="1 2">
    <name type="scientific">Saguinus oedipus</name>
    <name type="common">Cotton-top tamarin</name>
    <name type="synonym">Oedipomidas oedipus</name>
    <dbReference type="NCBI Taxonomy" id="9490"/>
    <lineage>
        <taxon>Eukaryota</taxon>
        <taxon>Metazoa</taxon>
        <taxon>Chordata</taxon>
        <taxon>Craniata</taxon>
        <taxon>Vertebrata</taxon>
        <taxon>Euteleostomi</taxon>
        <taxon>Mammalia</taxon>
        <taxon>Eutheria</taxon>
        <taxon>Euarchontoglires</taxon>
        <taxon>Primates</taxon>
        <taxon>Haplorrhini</taxon>
        <taxon>Platyrrhini</taxon>
        <taxon>Cebidae</taxon>
        <taxon>Callitrichinae</taxon>
        <taxon>Saguinus</taxon>
    </lineage>
</organism>
<keyword evidence="2" id="KW-1185">Reference proteome</keyword>
<feature type="non-terminal residue" evidence="1">
    <location>
        <position position="1"/>
    </location>
</feature>
<reference evidence="1 2" key="1">
    <citation type="submission" date="2023-05" db="EMBL/GenBank/DDBJ databases">
        <title>B98-5 Cell Line De Novo Hybrid Assembly: An Optical Mapping Approach.</title>
        <authorList>
            <person name="Kananen K."/>
            <person name="Auerbach J.A."/>
            <person name="Kautto E."/>
            <person name="Blachly J.S."/>
        </authorList>
    </citation>
    <scope>NUCLEOTIDE SEQUENCE [LARGE SCALE GENOMIC DNA]</scope>
    <source>
        <strain evidence="1">B95-8</strain>
        <tissue evidence="1">Cell line</tissue>
    </source>
</reference>
<evidence type="ECO:0000313" key="2">
    <source>
        <dbReference type="Proteomes" id="UP001266305"/>
    </source>
</evidence>
<name>A0ABQ9WAH8_SAGOE</name>
<protein>
    <submittedName>
        <fullName evidence="1">Uncharacterized protein</fullName>
    </submittedName>
</protein>
<accession>A0ABQ9WAH8</accession>
<gene>
    <name evidence="1" type="ORF">P7K49_000007</name>
</gene>
<proteinExistence type="predicted"/>
<evidence type="ECO:0000313" key="1">
    <source>
        <dbReference type="EMBL" id="KAK2118621.1"/>
    </source>
</evidence>
<comment type="caution">
    <text evidence="1">The sequence shown here is derived from an EMBL/GenBank/DDBJ whole genome shotgun (WGS) entry which is preliminary data.</text>
</comment>
<dbReference type="Proteomes" id="UP001266305">
    <property type="component" value="Unassembled WGS sequence"/>
</dbReference>
<sequence length="77" mass="8289">LALPAAAWSQAKERFREVPLRARLDFPSVPGAVQVHSCEKLVSHLLCRASVMGIKLTAMVPQPGTGLDAALPARQEE</sequence>
<dbReference type="EMBL" id="JASSZA010000001">
    <property type="protein sequence ID" value="KAK2118621.1"/>
    <property type="molecule type" value="Genomic_DNA"/>
</dbReference>